<dbReference type="HOGENOM" id="CLU_2687554_0_0_1"/>
<dbReference type="AlphaFoldDB" id="G2YSD3"/>
<dbReference type="Proteomes" id="UP000008177">
    <property type="component" value="Unplaced contigs"/>
</dbReference>
<organism evidence="1 2">
    <name type="scientific">Botryotinia fuckeliana (strain T4)</name>
    <name type="common">Noble rot fungus</name>
    <name type="synonym">Botrytis cinerea</name>
    <dbReference type="NCBI Taxonomy" id="999810"/>
    <lineage>
        <taxon>Eukaryota</taxon>
        <taxon>Fungi</taxon>
        <taxon>Dikarya</taxon>
        <taxon>Ascomycota</taxon>
        <taxon>Pezizomycotina</taxon>
        <taxon>Leotiomycetes</taxon>
        <taxon>Helotiales</taxon>
        <taxon>Sclerotiniaceae</taxon>
        <taxon>Botrytis</taxon>
    </lineage>
</organism>
<gene>
    <name evidence="1" type="ORF">BofuT4_uP125790.1</name>
</gene>
<dbReference type="InParanoid" id="G2YSD3"/>
<sequence>MYQSDMGGKVVTVGYAYCVPHAMVLSTETLRRYVAPSDGRQVLDPVVRTPYIKNTTIRQTPIHPCTQYKLLIAI</sequence>
<name>G2YSD3_BOTF4</name>
<proteinExistence type="predicted"/>
<evidence type="ECO:0000313" key="2">
    <source>
        <dbReference type="Proteomes" id="UP000008177"/>
    </source>
</evidence>
<protein>
    <submittedName>
        <fullName evidence="1">Uncharacterized protein</fullName>
    </submittedName>
</protein>
<reference evidence="2" key="1">
    <citation type="journal article" date="2011" name="PLoS Genet.">
        <title>Genomic analysis of the necrotrophic fungal pathogens Sclerotinia sclerotiorum and Botrytis cinerea.</title>
        <authorList>
            <person name="Amselem J."/>
            <person name="Cuomo C.A."/>
            <person name="van Kan J.A."/>
            <person name="Viaud M."/>
            <person name="Benito E.P."/>
            <person name="Couloux A."/>
            <person name="Coutinho P.M."/>
            <person name="de Vries R.P."/>
            <person name="Dyer P.S."/>
            <person name="Fillinger S."/>
            <person name="Fournier E."/>
            <person name="Gout L."/>
            <person name="Hahn M."/>
            <person name="Kohn L."/>
            <person name="Lapalu N."/>
            <person name="Plummer K.M."/>
            <person name="Pradier J.M."/>
            <person name="Quevillon E."/>
            <person name="Sharon A."/>
            <person name="Simon A."/>
            <person name="ten Have A."/>
            <person name="Tudzynski B."/>
            <person name="Tudzynski P."/>
            <person name="Wincker P."/>
            <person name="Andrew M."/>
            <person name="Anthouard V."/>
            <person name="Beever R.E."/>
            <person name="Beffa R."/>
            <person name="Benoit I."/>
            <person name="Bouzid O."/>
            <person name="Brault B."/>
            <person name="Chen Z."/>
            <person name="Choquer M."/>
            <person name="Collemare J."/>
            <person name="Cotton P."/>
            <person name="Danchin E.G."/>
            <person name="Da Silva C."/>
            <person name="Gautier A."/>
            <person name="Giraud C."/>
            <person name="Giraud T."/>
            <person name="Gonzalez C."/>
            <person name="Grossetete S."/>
            <person name="Guldener U."/>
            <person name="Henrissat B."/>
            <person name="Howlett B.J."/>
            <person name="Kodira C."/>
            <person name="Kretschmer M."/>
            <person name="Lappartient A."/>
            <person name="Leroch M."/>
            <person name="Levis C."/>
            <person name="Mauceli E."/>
            <person name="Neuveglise C."/>
            <person name="Oeser B."/>
            <person name="Pearson M."/>
            <person name="Poulain J."/>
            <person name="Poussereau N."/>
            <person name="Quesneville H."/>
            <person name="Rascle C."/>
            <person name="Schumacher J."/>
            <person name="Segurens B."/>
            <person name="Sexton A."/>
            <person name="Silva E."/>
            <person name="Sirven C."/>
            <person name="Soanes D.M."/>
            <person name="Talbot N.J."/>
            <person name="Templeton M."/>
            <person name="Yandava C."/>
            <person name="Yarden O."/>
            <person name="Zeng Q."/>
            <person name="Rollins J.A."/>
            <person name="Lebrun M.H."/>
            <person name="Dickman M."/>
        </authorList>
    </citation>
    <scope>NUCLEOTIDE SEQUENCE [LARGE SCALE GENOMIC DNA]</scope>
    <source>
        <strain evidence="2">T4</strain>
    </source>
</reference>
<dbReference type="EMBL" id="FQ790351">
    <property type="protein sequence ID" value="CCD54531.1"/>
    <property type="molecule type" value="Genomic_DNA"/>
</dbReference>
<evidence type="ECO:0000313" key="1">
    <source>
        <dbReference type="EMBL" id="CCD54531.1"/>
    </source>
</evidence>
<accession>G2YSD3</accession>